<proteinExistence type="predicted"/>
<reference evidence="3" key="1">
    <citation type="submission" date="2020-12" db="UniProtKB">
        <authorList>
            <consortium name="WormBaseParasite"/>
        </authorList>
    </citation>
    <scope>IDENTIFICATION</scope>
    <source>
        <strain evidence="3">MHco3</strain>
    </source>
</reference>
<keyword evidence="1" id="KW-0732">Signal</keyword>
<sequence>MWWPLIAAILIHFVIVQPAQGYSRFGGNGDELRYVKGIPLSINDQILRGSNIHYYGRFRSGQDDVLNRFFHRFA</sequence>
<feature type="chain" id="PRO_5029899709" evidence="1">
    <location>
        <begin position="22"/>
        <end position="74"/>
    </location>
</feature>
<dbReference type="OrthoDB" id="5837210at2759"/>
<evidence type="ECO:0000313" key="3">
    <source>
        <dbReference type="WBParaSite" id="HCON_00160720-00001"/>
    </source>
</evidence>
<evidence type="ECO:0000256" key="1">
    <source>
        <dbReference type="SAM" id="SignalP"/>
    </source>
</evidence>
<accession>A0A7I4Z0L0</accession>
<dbReference type="AlphaFoldDB" id="A0A7I4Z0L0"/>
<keyword evidence="2" id="KW-1185">Reference proteome</keyword>
<feature type="signal peptide" evidence="1">
    <location>
        <begin position="1"/>
        <end position="21"/>
    </location>
</feature>
<dbReference type="Proteomes" id="UP000025227">
    <property type="component" value="Unplaced"/>
</dbReference>
<dbReference type="WBParaSite" id="HCON_00160720-00001">
    <property type="protein sequence ID" value="HCON_00160720-00001"/>
    <property type="gene ID" value="HCON_00160720"/>
</dbReference>
<name>A0A7I4Z0L0_HAECO</name>
<protein>
    <submittedName>
        <fullName evidence="3">Secreted protein</fullName>
    </submittedName>
</protein>
<organism evidence="2 3">
    <name type="scientific">Haemonchus contortus</name>
    <name type="common">Barber pole worm</name>
    <dbReference type="NCBI Taxonomy" id="6289"/>
    <lineage>
        <taxon>Eukaryota</taxon>
        <taxon>Metazoa</taxon>
        <taxon>Ecdysozoa</taxon>
        <taxon>Nematoda</taxon>
        <taxon>Chromadorea</taxon>
        <taxon>Rhabditida</taxon>
        <taxon>Rhabditina</taxon>
        <taxon>Rhabditomorpha</taxon>
        <taxon>Strongyloidea</taxon>
        <taxon>Trichostrongylidae</taxon>
        <taxon>Haemonchus</taxon>
    </lineage>
</organism>
<evidence type="ECO:0000313" key="2">
    <source>
        <dbReference type="Proteomes" id="UP000025227"/>
    </source>
</evidence>